<dbReference type="EMBL" id="JBHMAG010000016">
    <property type="protein sequence ID" value="MFB9754807.1"/>
    <property type="molecule type" value="Genomic_DNA"/>
</dbReference>
<evidence type="ECO:0000313" key="12">
    <source>
        <dbReference type="Proteomes" id="UP001589619"/>
    </source>
</evidence>
<comment type="caution">
    <text evidence="11">The sequence shown here is derived from an EMBL/GenBank/DDBJ whole genome shotgun (WGS) entry which is preliminary data.</text>
</comment>
<dbReference type="HAMAP" id="MF_00151">
    <property type="entry name" value="PPAT_bact"/>
    <property type="match status" value="1"/>
</dbReference>
<comment type="cofactor">
    <cofactor evidence="9">
        <name>Mg(2+)</name>
        <dbReference type="ChEBI" id="CHEBI:18420"/>
    </cofactor>
</comment>
<gene>
    <name evidence="9 11" type="primary">coaD</name>
    <name evidence="11" type="ORF">ACFFNY_24815</name>
</gene>
<dbReference type="NCBIfam" id="TIGR01510">
    <property type="entry name" value="coaD_prev_kdtB"/>
    <property type="match status" value="1"/>
</dbReference>
<comment type="catalytic activity">
    <reaction evidence="8 9">
        <text>(R)-4'-phosphopantetheine + ATP + H(+) = 3'-dephospho-CoA + diphosphate</text>
        <dbReference type="Rhea" id="RHEA:19801"/>
        <dbReference type="ChEBI" id="CHEBI:15378"/>
        <dbReference type="ChEBI" id="CHEBI:30616"/>
        <dbReference type="ChEBI" id="CHEBI:33019"/>
        <dbReference type="ChEBI" id="CHEBI:57328"/>
        <dbReference type="ChEBI" id="CHEBI:61723"/>
        <dbReference type="EC" id="2.7.7.3"/>
    </reaction>
</comment>
<evidence type="ECO:0000256" key="2">
    <source>
        <dbReference type="ARBA" id="ARBA00022679"/>
    </source>
</evidence>
<comment type="similarity">
    <text evidence="9">Belongs to the bacterial CoaD family.</text>
</comment>
<dbReference type="CDD" id="cd02163">
    <property type="entry name" value="PPAT"/>
    <property type="match status" value="1"/>
</dbReference>
<dbReference type="PANTHER" id="PTHR21342:SF1">
    <property type="entry name" value="PHOSPHOPANTETHEINE ADENYLYLTRANSFERASE"/>
    <property type="match status" value="1"/>
</dbReference>
<dbReference type="SUPFAM" id="SSF52374">
    <property type="entry name" value="Nucleotidylyl transferase"/>
    <property type="match status" value="1"/>
</dbReference>
<dbReference type="InterPro" id="IPR014729">
    <property type="entry name" value="Rossmann-like_a/b/a_fold"/>
</dbReference>
<dbReference type="NCBIfam" id="TIGR00125">
    <property type="entry name" value="cyt_tran_rel"/>
    <property type="match status" value="1"/>
</dbReference>
<dbReference type="Gene3D" id="3.40.50.620">
    <property type="entry name" value="HUPs"/>
    <property type="match status" value="1"/>
</dbReference>
<feature type="domain" description="Cytidyltransferase-like" evidence="10">
    <location>
        <begin position="12"/>
        <end position="140"/>
    </location>
</feature>
<keyword evidence="6 9" id="KW-0460">Magnesium</keyword>
<comment type="subcellular location">
    <subcellularLocation>
        <location evidence="9">Cytoplasm</location>
    </subcellularLocation>
</comment>
<dbReference type="GO" id="GO:0004595">
    <property type="term" value="F:pantetheine-phosphate adenylyltransferase activity"/>
    <property type="evidence" value="ECO:0007669"/>
    <property type="project" value="UniProtKB-EC"/>
</dbReference>
<dbReference type="PANTHER" id="PTHR21342">
    <property type="entry name" value="PHOSPHOPANTETHEINE ADENYLYLTRANSFERASE"/>
    <property type="match status" value="1"/>
</dbReference>
<feature type="binding site" evidence="9">
    <location>
        <position position="16"/>
    </location>
    <ligand>
        <name>substrate</name>
    </ligand>
</feature>
<feature type="binding site" evidence="9">
    <location>
        <position position="48"/>
    </location>
    <ligand>
        <name>substrate</name>
    </ligand>
</feature>
<evidence type="ECO:0000256" key="6">
    <source>
        <dbReference type="ARBA" id="ARBA00022842"/>
    </source>
</evidence>
<dbReference type="RefSeq" id="WP_344909670.1">
    <property type="nucleotide sequence ID" value="NZ_BAAAYO010000008.1"/>
</dbReference>
<evidence type="ECO:0000259" key="10">
    <source>
        <dbReference type="Pfam" id="PF01467"/>
    </source>
</evidence>
<keyword evidence="2 9" id="KW-0808">Transferase</keyword>
<keyword evidence="7 9" id="KW-0173">Coenzyme A biosynthesis</keyword>
<reference evidence="11 12" key="1">
    <citation type="submission" date="2024-09" db="EMBL/GenBank/DDBJ databases">
        <authorList>
            <person name="Sun Q."/>
            <person name="Mori K."/>
        </authorList>
    </citation>
    <scope>NUCLEOTIDE SEQUENCE [LARGE SCALE GENOMIC DNA]</scope>
    <source>
        <strain evidence="11 12">JCM 12520</strain>
    </source>
</reference>
<evidence type="ECO:0000256" key="5">
    <source>
        <dbReference type="ARBA" id="ARBA00022840"/>
    </source>
</evidence>
<dbReference type="InterPro" id="IPR001980">
    <property type="entry name" value="PPAT"/>
</dbReference>
<keyword evidence="12" id="KW-1185">Reference proteome</keyword>
<evidence type="ECO:0000256" key="9">
    <source>
        <dbReference type="HAMAP-Rule" id="MF_00151"/>
    </source>
</evidence>
<comment type="subunit">
    <text evidence="9">Homohexamer.</text>
</comment>
<evidence type="ECO:0000256" key="3">
    <source>
        <dbReference type="ARBA" id="ARBA00022695"/>
    </source>
</evidence>
<feature type="binding site" evidence="9">
    <location>
        <begin position="130"/>
        <end position="136"/>
    </location>
    <ligand>
        <name>ATP</name>
        <dbReference type="ChEBI" id="CHEBI:30616"/>
    </ligand>
</feature>
<feature type="binding site" evidence="9">
    <location>
        <begin position="95"/>
        <end position="97"/>
    </location>
    <ligand>
        <name>ATP</name>
        <dbReference type="ChEBI" id="CHEBI:30616"/>
    </ligand>
</feature>
<dbReference type="PRINTS" id="PR01020">
    <property type="entry name" value="LPSBIOSNTHSS"/>
</dbReference>
<feature type="binding site" evidence="9">
    <location>
        <position position="94"/>
    </location>
    <ligand>
        <name>substrate</name>
    </ligand>
</feature>
<dbReference type="Proteomes" id="UP001589619">
    <property type="component" value="Unassembled WGS sequence"/>
</dbReference>
<evidence type="ECO:0000256" key="4">
    <source>
        <dbReference type="ARBA" id="ARBA00022741"/>
    </source>
</evidence>
<comment type="function">
    <text evidence="9">Reversibly transfers an adenylyl group from ATP to 4'-phosphopantetheine, yielding dephospho-CoA (dPCoA) and pyrophosphate.</text>
</comment>
<name>A0ABV5W311_9BACL</name>
<organism evidence="11 12">
    <name type="scientific">Paenibacillus hodogayensis</name>
    <dbReference type="NCBI Taxonomy" id="279208"/>
    <lineage>
        <taxon>Bacteria</taxon>
        <taxon>Bacillati</taxon>
        <taxon>Bacillota</taxon>
        <taxon>Bacilli</taxon>
        <taxon>Bacillales</taxon>
        <taxon>Paenibacillaceae</taxon>
        <taxon>Paenibacillus</taxon>
    </lineage>
</organism>
<evidence type="ECO:0000313" key="11">
    <source>
        <dbReference type="EMBL" id="MFB9754807.1"/>
    </source>
</evidence>
<dbReference type="Pfam" id="PF01467">
    <property type="entry name" value="CTP_transf_like"/>
    <property type="match status" value="1"/>
</dbReference>
<accession>A0ABV5W311</accession>
<feature type="binding site" evidence="9">
    <location>
        <position position="105"/>
    </location>
    <ligand>
        <name>ATP</name>
        <dbReference type="ChEBI" id="CHEBI:30616"/>
    </ligand>
</feature>
<sequence length="168" mass="18836">MSENKHDYTIAVYPGSFDPVTFGHLDIIHRAAKVFDKVIVAVLNNSKKNPLFTVEERSKLLEEATRGVPNVEVDSFGGLLINYVVEKKANVIVKGLRAISDFESEMQMASLNHKLNDNVETFFMMTSPQYSYLSSSIVKEIARYNGPVADLVPIEVENALREKLGDEQ</sequence>
<dbReference type="EC" id="2.7.7.3" evidence="9"/>
<dbReference type="InterPro" id="IPR004821">
    <property type="entry name" value="Cyt_trans-like"/>
</dbReference>
<feature type="binding site" evidence="9">
    <location>
        <position position="24"/>
    </location>
    <ligand>
        <name>ATP</name>
        <dbReference type="ChEBI" id="CHEBI:30616"/>
    </ligand>
</feature>
<evidence type="ECO:0000256" key="7">
    <source>
        <dbReference type="ARBA" id="ARBA00022993"/>
    </source>
</evidence>
<keyword evidence="4 9" id="KW-0547">Nucleotide-binding</keyword>
<feature type="binding site" evidence="9">
    <location>
        <begin position="16"/>
        <end position="17"/>
    </location>
    <ligand>
        <name>ATP</name>
        <dbReference type="ChEBI" id="CHEBI:30616"/>
    </ligand>
</feature>
<feature type="site" description="Transition state stabilizer" evidence="9">
    <location>
        <position position="24"/>
    </location>
</feature>
<feature type="binding site" evidence="9">
    <location>
        <position position="80"/>
    </location>
    <ligand>
        <name>substrate</name>
    </ligand>
</feature>
<proteinExistence type="inferred from homology"/>
<protein>
    <recommendedName>
        <fullName evidence="9">Phosphopantetheine adenylyltransferase</fullName>
        <ecNumber evidence="9">2.7.7.3</ecNumber>
    </recommendedName>
    <alternativeName>
        <fullName evidence="9">Dephospho-CoA pyrophosphorylase</fullName>
    </alternativeName>
    <alternativeName>
        <fullName evidence="9">Pantetheine-phosphate adenylyltransferase</fullName>
        <shortName evidence="9">PPAT</shortName>
    </alternativeName>
</protein>
<keyword evidence="3 9" id="KW-0548">Nucleotidyltransferase</keyword>
<comment type="pathway">
    <text evidence="9">Cofactor biosynthesis; coenzyme A biosynthesis; CoA from (R)-pantothenate: step 4/5.</text>
</comment>
<evidence type="ECO:0000256" key="1">
    <source>
        <dbReference type="ARBA" id="ARBA00022490"/>
    </source>
</evidence>
<evidence type="ECO:0000256" key="8">
    <source>
        <dbReference type="ARBA" id="ARBA00029346"/>
    </source>
</evidence>
<keyword evidence="1 9" id="KW-0963">Cytoplasm</keyword>
<keyword evidence="5 9" id="KW-0067">ATP-binding</keyword>